<evidence type="ECO:0000313" key="11">
    <source>
        <dbReference type="Proteomes" id="UP000830835"/>
    </source>
</evidence>
<dbReference type="EMBL" id="JAFIRA010000062">
    <property type="protein sequence ID" value="MCJ2544395.1"/>
    <property type="molecule type" value="Genomic_DNA"/>
</dbReference>
<evidence type="ECO:0000256" key="2">
    <source>
        <dbReference type="ARBA" id="ARBA00022555"/>
    </source>
</evidence>
<dbReference type="InterPro" id="IPR036416">
    <property type="entry name" value="Pept_tRNA_hydro_sf"/>
</dbReference>
<feature type="binding site" evidence="7">
    <location>
        <position position="118"/>
    </location>
    <ligand>
        <name>tRNA</name>
        <dbReference type="ChEBI" id="CHEBI:17843"/>
    </ligand>
</feature>
<name>A0ABT0CF44_THEVL</name>
<gene>
    <name evidence="7" type="primary">pth</name>
    <name evidence="10" type="ORF">JX360_16025</name>
</gene>
<feature type="binding site" evidence="7">
    <location>
        <position position="72"/>
    </location>
    <ligand>
        <name>tRNA</name>
        <dbReference type="ChEBI" id="CHEBI:17843"/>
    </ligand>
</feature>
<accession>A0ABT0CF44</accession>
<comment type="subunit">
    <text evidence="7">Monomer.</text>
</comment>
<dbReference type="PANTHER" id="PTHR17224">
    <property type="entry name" value="PEPTIDYL-TRNA HYDROLASE"/>
    <property type="match status" value="1"/>
</dbReference>
<reference evidence="10" key="1">
    <citation type="submission" date="2021-02" db="EMBL/GenBank/DDBJ databases">
        <title>The CRISPR/cas machinery reduction and long-range gene transfer in the hot spring cyanobacterium Synechococcus.</title>
        <authorList>
            <person name="Dvorak P."/>
            <person name="Jahodarova E."/>
            <person name="Hasler P."/>
            <person name="Poulickova A."/>
        </authorList>
    </citation>
    <scope>NUCLEOTIDE SEQUENCE</scope>
    <source>
        <strain evidence="10">Rupite</strain>
    </source>
</reference>
<dbReference type="PANTHER" id="PTHR17224:SF1">
    <property type="entry name" value="PEPTIDYL-TRNA HYDROLASE"/>
    <property type="match status" value="1"/>
</dbReference>
<evidence type="ECO:0000256" key="7">
    <source>
        <dbReference type="HAMAP-Rule" id="MF_00083"/>
    </source>
</evidence>
<proteinExistence type="inferred from homology"/>
<dbReference type="Gene3D" id="3.40.50.1470">
    <property type="entry name" value="Peptidyl-tRNA hydrolase"/>
    <property type="match status" value="1"/>
</dbReference>
<keyword evidence="2 7" id="KW-0820">tRNA-binding</keyword>
<sequence length="207" mass="22453">MNSVAPQLIVGLGNPGPQYADTRHNCGFMLVDRLAQRWGIPLATEKRFQGTYGEGFALGGKRRLLKPETYMNRSGQSVRAVLDWYKLDPGSVLILYDDMDLPLGRLRLRGSGSAGGHNGMKSLIQHLGGESFPRLRLGVGKPKGSKDVVGHVLGGFTPQEKEVLEAVLNTAVEAVECCLREGLPTAMNRFNPMDLGVALSQAEIPPE</sequence>
<evidence type="ECO:0000313" key="10">
    <source>
        <dbReference type="EMBL" id="MCJ2544395.1"/>
    </source>
</evidence>
<dbReference type="CDD" id="cd00462">
    <property type="entry name" value="PTH"/>
    <property type="match status" value="1"/>
</dbReference>
<feature type="binding site" evidence="7">
    <location>
        <position position="19"/>
    </location>
    <ligand>
        <name>tRNA</name>
        <dbReference type="ChEBI" id="CHEBI:17843"/>
    </ligand>
</feature>
<comment type="function">
    <text evidence="7">Hydrolyzes ribosome-free peptidyl-tRNAs (with 1 or more amino acids incorporated), which drop off the ribosome during protein synthesis, or as a result of ribosome stalling.</text>
</comment>
<keyword evidence="3 7" id="KW-0378">Hydrolase</keyword>
<dbReference type="InterPro" id="IPR018171">
    <property type="entry name" value="Pept_tRNA_hydro_CS"/>
</dbReference>
<protein>
    <recommendedName>
        <fullName evidence="6 7">Peptidyl-tRNA hydrolase</fullName>
        <shortName evidence="7">Pth</shortName>
        <ecNumber evidence="1 7">3.1.1.29</ecNumber>
    </recommendedName>
</protein>
<evidence type="ECO:0000256" key="4">
    <source>
        <dbReference type="ARBA" id="ARBA00022884"/>
    </source>
</evidence>
<evidence type="ECO:0000256" key="9">
    <source>
        <dbReference type="RuleBase" id="RU004320"/>
    </source>
</evidence>
<comment type="caution">
    <text evidence="10">The sequence shown here is derived from an EMBL/GenBank/DDBJ whole genome shotgun (WGS) entry which is preliminary data.</text>
</comment>
<feature type="site" description="Discriminates between blocked and unblocked aminoacyl-tRNA" evidence="7">
    <location>
        <position position="14"/>
    </location>
</feature>
<organism evidence="10 11">
    <name type="scientific">Thermostichus vulcanus str. 'Rupite'</name>
    <dbReference type="NCBI Taxonomy" id="2813851"/>
    <lineage>
        <taxon>Bacteria</taxon>
        <taxon>Bacillati</taxon>
        <taxon>Cyanobacteriota</taxon>
        <taxon>Cyanophyceae</taxon>
        <taxon>Thermostichales</taxon>
        <taxon>Thermostichaceae</taxon>
        <taxon>Thermostichus</taxon>
    </lineage>
</organism>
<evidence type="ECO:0000256" key="1">
    <source>
        <dbReference type="ARBA" id="ARBA00013260"/>
    </source>
</evidence>
<evidence type="ECO:0000256" key="8">
    <source>
        <dbReference type="RuleBase" id="RU000673"/>
    </source>
</evidence>
<dbReference type="Pfam" id="PF01195">
    <property type="entry name" value="Pept_tRNA_hydro"/>
    <property type="match status" value="1"/>
</dbReference>
<evidence type="ECO:0000256" key="5">
    <source>
        <dbReference type="ARBA" id="ARBA00038063"/>
    </source>
</evidence>
<keyword evidence="4 7" id="KW-0694">RNA-binding</keyword>
<dbReference type="HAMAP" id="MF_00083">
    <property type="entry name" value="Pept_tRNA_hydro_bact"/>
    <property type="match status" value="1"/>
</dbReference>
<dbReference type="NCBIfam" id="TIGR00447">
    <property type="entry name" value="pth"/>
    <property type="match status" value="1"/>
</dbReference>
<comment type="similarity">
    <text evidence="5 7 9">Belongs to the PTH family.</text>
</comment>
<dbReference type="InterPro" id="IPR001328">
    <property type="entry name" value="Pept_tRNA_hydro"/>
</dbReference>
<comment type="catalytic activity">
    <reaction evidence="7 8">
        <text>an N-acyl-L-alpha-aminoacyl-tRNA + H2O = an N-acyl-L-amino acid + a tRNA + H(+)</text>
        <dbReference type="Rhea" id="RHEA:54448"/>
        <dbReference type="Rhea" id="RHEA-COMP:10123"/>
        <dbReference type="Rhea" id="RHEA-COMP:13883"/>
        <dbReference type="ChEBI" id="CHEBI:15377"/>
        <dbReference type="ChEBI" id="CHEBI:15378"/>
        <dbReference type="ChEBI" id="CHEBI:59874"/>
        <dbReference type="ChEBI" id="CHEBI:78442"/>
        <dbReference type="ChEBI" id="CHEBI:138191"/>
        <dbReference type="EC" id="3.1.1.29"/>
    </reaction>
</comment>
<evidence type="ECO:0000256" key="3">
    <source>
        <dbReference type="ARBA" id="ARBA00022801"/>
    </source>
</evidence>
<feature type="active site" description="Proton acceptor" evidence="7">
    <location>
        <position position="24"/>
    </location>
</feature>
<dbReference type="SUPFAM" id="SSF53178">
    <property type="entry name" value="Peptidyl-tRNA hydrolase-like"/>
    <property type="match status" value="1"/>
</dbReference>
<keyword evidence="11" id="KW-1185">Reference proteome</keyword>
<dbReference type="GO" id="GO:0004045">
    <property type="term" value="F:peptidyl-tRNA hydrolase activity"/>
    <property type="evidence" value="ECO:0007669"/>
    <property type="project" value="UniProtKB-EC"/>
</dbReference>
<evidence type="ECO:0000256" key="6">
    <source>
        <dbReference type="ARBA" id="ARBA00050038"/>
    </source>
</evidence>
<dbReference type="PROSITE" id="PS01196">
    <property type="entry name" value="PEPT_TRNA_HYDROL_2"/>
    <property type="match status" value="1"/>
</dbReference>
<keyword evidence="7" id="KW-0963">Cytoplasm</keyword>
<feature type="site" description="Stabilizes the basic form of H active site to accept a proton" evidence="7">
    <location>
        <position position="97"/>
    </location>
</feature>
<dbReference type="EC" id="3.1.1.29" evidence="1 7"/>
<dbReference type="Proteomes" id="UP000830835">
    <property type="component" value="Unassembled WGS sequence"/>
</dbReference>
<feature type="binding site" evidence="7">
    <location>
        <position position="70"/>
    </location>
    <ligand>
        <name>tRNA</name>
        <dbReference type="ChEBI" id="CHEBI:17843"/>
    </ligand>
</feature>
<comment type="function">
    <text evidence="7">Catalyzes the release of premature peptidyl moieties from peptidyl-tRNA molecules trapped in stalled 50S ribosomal subunits, and thus maintains levels of free tRNAs and 50S ribosomes.</text>
</comment>
<comment type="subcellular location">
    <subcellularLocation>
        <location evidence="7">Cytoplasm</location>
    </subcellularLocation>
</comment>
<dbReference type="RefSeq" id="WP_244352923.1">
    <property type="nucleotide sequence ID" value="NZ_JAFIRA010000062.1"/>
</dbReference>
<dbReference type="PROSITE" id="PS01195">
    <property type="entry name" value="PEPT_TRNA_HYDROL_1"/>
    <property type="match status" value="1"/>
</dbReference>